<protein>
    <submittedName>
        <fullName evidence="2">Uncharacterized protein</fullName>
    </submittedName>
</protein>
<sequence>MTKRRRERDKPKAGPESLYNPNKRILLSYGDDDEEEIQDAVEAATGAPAAAAHLANYQMDTYSPEPVESDARTGAEVVETTRQATEREHWNETPTSEAREVGEAATRQVRNEQSSNLELGPDQREDDEEEFDLATGDALVYIKAVRSENQGIPEILTAPRPPLVETSTTVEAEDSPHHDEHKAVDFHDDEAFIGTPERLNVTEDETDPCVIYTRTLKARFLEQRKQMHRATSARALAALGDVYPISFPKDNKAAIADWNRILTSQTPRPAQVRSLDQDTVFELLALTQRYFMTKLKNIKNKTSVWIWSLLARLDDVGTMTNDQVFLLRELGKKALLLQFAIWDPETAAQLEAVDQAERARDVAGDVRPSSSTSGTSHMFGDDRRSSTPQSTSHITDNTKATLDMILAVIGEVFGQRDLLEYRQSWTSTNRPA</sequence>
<dbReference type="Gene3D" id="1.20.58.1070">
    <property type="match status" value="1"/>
</dbReference>
<feature type="region of interest" description="Disordered" evidence="1">
    <location>
        <begin position="62"/>
        <end position="129"/>
    </location>
</feature>
<keyword evidence="3" id="KW-1185">Reference proteome</keyword>
<feature type="compositionally biased region" description="Basic and acidic residues" evidence="1">
    <location>
        <begin position="84"/>
        <end position="102"/>
    </location>
</feature>
<dbReference type="GO" id="GO:0000387">
    <property type="term" value="P:spliceosomal snRNP assembly"/>
    <property type="evidence" value="ECO:0007669"/>
    <property type="project" value="InterPro"/>
</dbReference>
<dbReference type="Proteomes" id="UP001296104">
    <property type="component" value="Unassembled WGS sequence"/>
</dbReference>
<dbReference type="AlphaFoldDB" id="A0AAI8W1T7"/>
<gene>
    <name evidence="2" type="ORF">LECACI_7A000527</name>
</gene>
<comment type="caution">
    <text evidence="2">The sequence shown here is derived from an EMBL/GenBank/DDBJ whole genome shotgun (WGS) entry which is preliminary data.</text>
</comment>
<feature type="region of interest" description="Disordered" evidence="1">
    <location>
        <begin position="1"/>
        <end position="23"/>
    </location>
</feature>
<feature type="region of interest" description="Disordered" evidence="1">
    <location>
        <begin position="359"/>
        <end position="394"/>
    </location>
</feature>
<evidence type="ECO:0000256" key="1">
    <source>
        <dbReference type="SAM" id="MobiDB-lite"/>
    </source>
</evidence>
<dbReference type="InterPro" id="IPR035426">
    <property type="entry name" value="Gemin2/Brr1"/>
</dbReference>
<reference evidence="2" key="1">
    <citation type="submission" date="2023-11" db="EMBL/GenBank/DDBJ databases">
        <authorList>
            <person name="Alioto T."/>
            <person name="Alioto T."/>
            <person name="Gomez Garrido J."/>
        </authorList>
    </citation>
    <scope>NUCLEOTIDE SEQUENCE</scope>
</reference>
<dbReference type="EMBL" id="CAVMBE010000002">
    <property type="protein sequence ID" value="CAK3778008.1"/>
    <property type="molecule type" value="Genomic_DNA"/>
</dbReference>
<name>A0AAI8W1T7_9PEZI</name>
<accession>A0AAI8W1T7</accession>
<organism evidence="2 3">
    <name type="scientific">Lecanosticta acicola</name>
    <dbReference type="NCBI Taxonomy" id="111012"/>
    <lineage>
        <taxon>Eukaryota</taxon>
        <taxon>Fungi</taxon>
        <taxon>Dikarya</taxon>
        <taxon>Ascomycota</taxon>
        <taxon>Pezizomycotina</taxon>
        <taxon>Dothideomycetes</taxon>
        <taxon>Dothideomycetidae</taxon>
        <taxon>Mycosphaerellales</taxon>
        <taxon>Mycosphaerellaceae</taxon>
        <taxon>Lecanosticta</taxon>
    </lineage>
</organism>
<proteinExistence type="predicted"/>
<dbReference type="Pfam" id="PF04938">
    <property type="entry name" value="SIP1"/>
    <property type="match status" value="1"/>
</dbReference>
<evidence type="ECO:0000313" key="3">
    <source>
        <dbReference type="Proteomes" id="UP001296104"/>
    </source>
</evidence>
<evidence type="ECO:0000313" key="2">
    <source>
        <dbReference type="EMBL" id="CAK3778008.1"/>
    </source>
</evidence>